<dbReference type="Proteomes" id="UP000183760">
    <property type="component" value="Unassembled WGS sequence"/>
</dbReference>
<evidence type="ECO:0000313" key="9">
    <source>
        <dbReference type="Proteomes" id="UP000183760"/>
    </source>
</evidence>
<evidence type="ECO:0000313" key="8">
    <source>
        <dbReference type="EMBL" id="SEU32664.1"/>
    </source>
</evidence>
<evidence type="ECO:0000256" key="5">
    <source>
        <dbReference type="SAM" id="MobiDB-lite"/>
    </source>
</evidence>
<feature type="region of interest" description="Disordered" evidence="5">
    <location>
        <begin position="586"/>
        <end position="688"/>
    </location>
</feature>
<evidence type="ECO:0000256" key="3">
    <source>
        <dbReference type="ARBA" id="ARBA00022777"/>
    </source>
</evidence>
<feature type="compositionally biased region" description="Polar residues" evidence="5">
    <location>
        <begin position="590"/>
        <end position="599"/>
    </location>
</feature>
<dbReference type="PROSITE" id="PS50011">
    <property type="entry name" value="PROTEIN_KINASE_DOM"/>
    <property type="match status" value="1"/>
</dbReference>
<dbReference type="OrthoDB" id="9801841at2"/>
<proteinExistence type="predicted"/>
<protein>
    <submittedName>
        <fullName evidence="8">Serine/threonine protein kinase</fullName>
    </submittedName>
</protein>
<feature type="region of interest" description="Disordered" evidence="5">
    <location>
        <begin position="322"/>
        <end position="368"/>
    </location>
</feature>
<keyword evidence="8" id="KW-0723">Serine/threonine-protein kinase</keyword>
<organism evidence="7 10">
    <name type="scientific">Myxococcus fulvus</name>
    <dbReference type="NCBI Taxonomy" id="33"/>
    <lineage>
        <taxon>Bacteria</taxon>
        <taxon>Pseudomonadati</taxon>
        <taxon>Myxococcota</taxon>
        <taxon>Myxococcia</taxon>
        <taxon>Myxococcales</taxon>
        <taxon>Cystobacterineae</taxon>
        <taxon>Myxococcaceae</taxon>
        <taxon>Myxococcus</taxon>
    </lineage>
</organism>
<feature type="compositionally biased region" description="Polar residues" evidence="5">
    <location>
        <begin position="534"/>
        <end position="555"/>
    </location>
</feature>
<dbReference type="EMBL" id="BJXR01000034">
    <property type="protein sequence ID" value="GEN09507.1"/>
    <property type="molecule type" value="Genomic_DNA"/>
</dbReference>
<accession>A0A511T6D5</accession>
<dbReference type="Pfam" id="PF00069">
    <property type="entry name" value="Pkinase"/>
    <property type="match status" value="1"/>
</dbReference>
<reference evidence="8 9" key="1">
    <citation type="submission" date="2016-10" db="EMBL/GenBank/DDBJ databases">
        <authorList>
            <person name="Varghese N."/>
            <person name="Submissions S."/>
        </authorList>
    </citation>
    <scope>NUCLEOTIDE SEQUENCE [LARGE SCALE GENOMIC DNA]</scope>
    <source>
        <strain evidence="8 9">DSM 16525</strain>
    </source>
</reference>
<dbReference type="STRING" id="1334629.MFUL124B02_18305"/>
<dbReference type="InterPro" id="IPR008266">
    <property type="entry name" value="Tyr_kinase_AS"/>
</dbReference>
<dbReference type="SUPFAM" id="SSF56112">
    <property type="entry name" value="Protein kinase-like (PK-like)"/>
    <property type="match status" value="1"/>
</dbReference>
<dbReference type="CDD" id="cd14014">
    <property type="entry name" value="STKc_PknB_like"/>
    <property type="match status" value="1"/>
</dbReference>
<dbReference type="InterPro" id="IPR000719">
    <property type="entry name" value="Prot_kinase_dom"/>
</dbReference>
<dbReference type="RefSeq" id="WP_074957482.1">
    <property type="nucleotide sequence ID" value="NZ_BJXR01000034.1"/>
</dbReference>
<keyword evidence="3 8" id="KW-0418">Kinase</keyword>
<dbReference type="InterPro" id="IPR011009">
    <property type="entry name" value="Kinase-like_dom_sf"/>
</dbReference>
<feature type="region of interest" description="Disordered" evidence="5">
    <location>
        <begin position="417"/>
        <end position="562"/>
    </location>
</feature>
<sequence length="756" mass="79956">MTLLAGTQIGKYVVRRKLAEGGMAEIYLCTARGAEGFEKEVVIKRVRAFLASDPEFVGMFIAEARLASRLNHANVVQIFDFDKHEDTYYLAMEYVRGCSLWELRRKCKELMEPMPPMLVAHIGAEVARGLHYAHRLKVNGHPLDLVHRDVTPHNVLLSYDGAVKLTDFGIAKAGKKLTQPGMLKGKFAYMSPEQSRGEDVDSRTDLFALGVVLWEMLTGGRLFDGDSELAVLRAVQHSVIPPPARLNPEVPAELDAVVMRALERDPAARFQTAGELERALAQCVLRHARSVDDTDLAGFLRRLFPTTPTMALPAVQERTQVLPGEQGPEGDDEDVAPLAPSRREPTAVMRPGRTGGAAPSSPDEDFDASTFVLPRRDEAVMEAPLVPLPPMATPMLPLPAVASSPVPRRPTPLPPVAVPLASVRPSRPEGTPSVPLPLEKETSGVSAVPARTPSRPGDVAAVARQDSSAERDDASEGAATSSPGPEGAPELVDDGALDRDPSGAWAQRDASQGRARSSTGGHVAALDARAGGPQSLSGSEVPTVTDSSPGSASTSKSRRPRTWPLVGSLGLALLVSALVVTKDRWGSVPAGTQTPSDSAVKTPPEAVAARDPAPSEFSARGGTGPTPTPPKTGAETGDSASPVAEPSSADSEAEVEGMKREEALAAGPAPSKGESVPEPSSQATASTGTLLVRATPYATVFLDGRKLGEVSGRATFKLAPGTYKLLFHHPAGEKLFVVTISAGSTVTREFRPPRGR</sequence>
<feature type="compositionally biased region" description="Polar residues" evidence="5">
    <location>
        <begin position="678"/>
        <end position="688"/>
    </location>
</feature>
<evidence type="ECO:0000256" key="4">
    <source>
        <dbReference type="ARBA" id="ARBA00022840"/>
    </source>
</evidence>
<name>A0A511T6D5_MYXFU</name>
<dbReference type="PANTHER" id="PTHR43289">
    <property type="entry name" value="MITOGEN-ACTIVATED PROTEIN KINASE KINASE KINASE 20-RELATED"/>
    <property type="match status" value="1"/>
</dbReference>
<evidence type="ECO:0000313" key="10">
    <source>
        <dbReference type="Proteomes" id="UP000321514"/>
    </source>
</evidence>
<dbReference type="PROSITE" id="PS00109">
    <property type="entry name" value="PROTEIN_KINASE_TYR"/>
    <property type="match status" value="1"/>
</dbReference>
<comment type="caution">
    <text evidence="7">The sequence shown here is derived from an EMBL/GenBank/DDBJ whole genome shotgun (WGS) entry which is preliminary data.</text>
</comment>
<dbReference type="AlphaFoldDB" id="A0A511T6D5"/>
<evidence type="ECO:0000256" key="2">
    <source>
        <dbReference type="ARBA" id="ARBA00022741"/>
    </source>
</evidence>
<keyword evidence="4" id="KW-0067">ATP-binding</keyword>
<evidence type="ECO:0000259" key="6">
    <source>
        <dbReference type="PROSITE" id="PS50011"/>
    </source>
</evidence>
<dbReference type="EMBL" id="FOIB01000009">
    <property type="protein sequence ID" value="SEU32664.1"/>
    <property type="molecule type" value="Genomic_DNA"/>
</dbReference>
<dbReference type="Gene3D" id="1.10.510.10">
    <property type="entry name" value="Transferase(Phosphotransferase) domain 1"/>
    <property type="match status" value="1"/>
</dbReference>
<dbReference type="Gene3D" id="3.30.200.20">
    <property type="entry name" value="Phosphorylase Kinase, domain 1"/>
    <property type="match status" value="1"/>
</dbReference>
<feature type="domain" description="Protein kinase" evidence="6">
    <location>
        <begin position="12"/>
        <end position="281"/>
    </location>
</feature>
<evidence type="ECO:0000256" key="1">
    <source>
        <dbReference type="ARBA" id="ARBA00022679"/>
    </source>
</evidence>
<keyword evidence="1" id="KW-0808">Transferase</keyword>
<dbReference type="PANTHER" id="PTHR43289:SF6">
    <property type="entry name" value="SERINE_THREONINE-PROTEIN KINASE NEKL-3"/>
    <property type="match status" value="1"/>
</dbReference>
<reference evidence="7 10" key="2">
    <citation type="submission" date="2019-07" db="EMBL/GenBank/DDBJ databases">
        <title>Whole genome shotgun sequence of Myxococcus fulvus NBRC 100333.</title>
        <authorList>
            <person name="Hosoyama A."/>
            <person name="Uohara A."/>
            <person name="Ohji S."/>
            <person name="Ichikawa N."/>
        </authorList>
    </citation>
    <scope>NUCLEOTIDE SEQUENCE [LARGE SCALE GENOMIC DNA]</scope>
    <source>
        <strain evidence="7 10">NBRC 100333</strain>
    </source>
</reference>
<keyword evidence="2" id="KW-0547">Nucleotide-binding</keyword>
<dbReference type="GO" id="GO:0004674">
    <property type="term" value="F:protein serine/threonine kinase activity"/>
    <property type="evidence" value="ECO:0007669"/>
    <property type="project" value="UniProtKB-KW"/>
</dbReference>
<dbReference type="GO" id="GO:0005524">
    <property type="term" value="F:ATP binding"/>
    <property type="evidence" value="ECO:0007669"/>
    <property type="project" value="UniProtKB-KW"/>
</dbReference>
<gene>
    <name evidence="7" type="ORF">MFU01_45440</name>
    <name evidence="8" type="ORF">SAMN05443572_109161</name>
</gene>
<keyword evidence="9" id="KW-1185">Reference proteome</keyword>
<evidence type="ECO:0000313" key="7">
    <source>
        <dbReference type="EMBL" id="GEN09507.1"/>
    </source>
</evidence>
<dbReference type="Proteomes" id="UP000321514">
    <property type="component" value="Unassembled WGS sequence"/>
</dbReference>